<dbReference type="InterPro" id="IPR001041">
    <property type="entry name" value="2Fe-2S_ferredoxin-type"/>
</dbReference>
<comment type="caution">
    <text evidence="10">The sequence shown here is derived from an EMBL/GenBank/DDBJ whole genome shotgun (WGS) entry which is preliminary data.</text>
</comment>
<keyword evidence="11" id="KW-1185">Reference proteome</keyword>
<dbReference type="CDD" id="cd00207">
    <property type="entry name" value="fer2"/>
    <property type="match status" value="1"/>
</dbReference>
<evidence type="ECO:0000256" key="5">
    <source>
        <dbReference type="ARBA" id="ARBA00022982"/>
    </source>
</evidence>
<dbReference type="InterPro" id="IPR006058">
    <property type="entry name" value="2Fe2S_fd_BS"/>
</dbReference>
<gene>
    <name evidence="10" type="ORF">ACFSL4_12815</name>
</gene>
<evidence type="ECO:0000256" key="2">
    <source>
        <dbReference type="ARBA" id="ARBA00022448"/>
    </source>
</evidence>
<accession>A0ABW4IRD3</accession>
<comment type="cofactor">
    <cofactor evidence="8">
        <name>[2Fe-2S] cluster</name>
        <dbReference type="ChEBI" id="CHEBI:190135"/>
    </cofactor>
</comment>
<feature type="domain" description="2Fe-2S ferredoxin-type" evidence="9">
    <location>
        <begin position="2"/>
        <end position="93"/>
    </location>
</feature>
<dbReference type="PANTHER" id="PTHR43112:SF3">
    <property type="entry name" value="FERREDOXIN-2, CHLOROPLASTIC"/>
    <property type="match status" value="1"/>
</dbReference>
<dbReference type="InterPro" id="IPR012675">
    <property type="entry name" value="Beta-grasp_dom_sf"/>
</dbReference>
<dbReference type="EMBL" id="JBHUDX010000030">
    <property type="protein sequence ID" value="MFD1659066.1"/>
    <property type="molecule type" value="Genomic_DNA"/>
</dbReference>
<dbReference type="RefSeq" id="WP_381081767.1">
    <property type="nucleotide sequence ID" value="NZ_JBHUDX010000030.1"/>
</dbReference>
<proteinExistence type="inferred from homology"/>
<sequence length="117" mass="12354">MPTVTVQPEGVVVELREGETVLDGLHRAGYAYRIGCRRGGCGVCKVDLVAGDVEYRKPVADTVLPAAERGSGTCLTCRAVPTSDVCITLRNDRLRVIHPLLAFRPGSTSAGGTGTEN</sequence>
<keyword evidence="2" id="KW-0813">Transport</keyword>
<evidence type="ECO:0000256" key="1">
    <source>
        <dbReference type="ARBA" id="ARBA00007874"/>
    </source>
</evidence>
<evidence type="ECO:0000256" key="6">
    <source>
        <dbReference type="ARBA" id="ARBA00023004"/>
    </source>
</evidence>
<dbReference type="InterPro" id="IPR036010">
    <property type="entry name" value="2Fe-2S_ferredoxin-like_sf"/>
</dbReference>
<organism evidence="10 11">
    <name type="scientific">Streptomyces caeni</name>
    <dbReference type="NCBI Taxonomy" id="2307231"/>
    <lineage>
        <taxon>Bacteria</taxon>
        <taxon>Bacillati</taxon>
        <taxon>Actinomycetota</taxon>
        <taxon>Actinomycetes</taxon>
        <taxon>Kitasatosporales</taxon>
        <taxon>Streptomycetaceae</taxon>
        <taxon>Streptomyces</taxon>
    </lineage>
</organism>
<dbReference type="Gene3D" id="3.10.20.30">
    <property type="match status" value="1"/>
</dbReference>
<dbReference type="Pfam" id="PF00111">
    <property type="entry name" value="Fer2"/>
    <property type="match status" value="1"/>
</dbReference>
<keyword evidence="6" id="KW-0408">Iron</keyword>
<evidence type="ECO:0000256" key="4">
    <source>
        <dbReference type="ARBA" id="ARBA00022723"/>
    </source>
</evidence>
<dbReference type="PANTHER" id="PTHR43112">
    <property type="entry name" value="FERREDOXIN"/>
    <property type="match status" value="1"/>
</dbReference>
<reference evidence="11" key="1">
    <citation type="journal article" date="2019" name="Int. J. Syst. Evol. Microbiol.">
        <title>The Global Catalogue of Microorganisms (GCM) 10K type strain sequencing project: providing services to taxonomists for standard genome sequencing and annotation.</title>
        <authorList>
            <consortium name="The Broad Institute Genomics Platform"/>
            <consortium name="The Broad Institute Genome Sequencing Center for Infectious Disease"/>
            <person name="Wu L."/>
            <person name="Ma J."/>
        </authorList>
    </citation>
    <scope>NUCLEOTIDE SEQUENCE [LARGE SCALE GENOMIC DNA]</scope>
    <source>
        <strain evidence="11">CGMCC 1.12470</strain>
    </source>
</reference>
<evidence type="ECO:0000259" key="9">
    <source>
        <dbReference type="PROSITE" id="PS51085"/>
    </source>
</evidence>
<dbReference type="PROSITE" id="PS51085">
    <property type="entry name" value="2FE2S_FER_2"/>
    <property type="match status" value="1"/>
</dbReference>
<keyword evidence="5" id="KW-0249">Electron transport</keyword>
<evidence type="ECO:0000256" key="8">
    <source>
        <dbReference type="ARBA" id="ARBA00034078"/>
    </source>
</evidence>
<dbReference type="SUPFAM" id="SSF54292">
    <property type="entry name" value="2Fe-2S ferredoxin-like"/>
    <property type="match status" value="1"/>
</dbReference>
<dbReference type="Proteomes" id="UP001597261">
    <property type="component" value="Unassembled WGS sequence"/>
</dbReference>
<keyword evidence="7" id="KW-0411">Iron-sulfur</keyword>
<evidence type="ECO:0000313" key="11">
    <source>
        <dbReference type="Proteomes" id="UP001597261"/>
    </source>
</evidence>
<name>A0ABW4IRD3_9ACTN</name>
<keyword evidence="3" id="KW-0001">2Fe-2S</keyword>
<protein>
    <submittedName>
        <fullName evidence="10">2Fe-2S iron-sulfur cluster-binding protein</fullName>
    </submittedName>
</protein>
<comment type="similarity">
    <text evidence="1">Belongs to the 2Fe2S plant-type ferredoxin family.</text>
</comment>
<dbReference type="PROSITE" id="PS00197">
    <property type="entry name" value="2FE2S_FER_1"/>
    <property type="match status" value="1"/>
</dbReference>
<evidence type="ECO:0000313" key="10">
    <source>
        <dbReference type="EMBL" id="MFD1659066.1"/>
    </source>
</evidence>
<keyword evidence="4" id="KW-0479">Metal-binding</keyword>
<evidence type="ECO:0000256" key="3">
    <source>
        <dbReference type="ARBA" id="ARBA00022714"/>
    </source>
</evidence>
<evidence type="ECO:0000256" key="7">
    <source>
        <dbReference type="ARBA" id="ARBA00023014"/>
    </source>
</evidence>